<reference evidence="2 3" key="2">
    <citation type="journal article" date="2019" name="G3 (Bethesda)">
        <title>Hybrid Assembly of the Genome of the Entomopathogenic Nematode Steinernema carpocapsae Identifies the X-Chromosome.</title>
        <authorList>
            <person name="Serra L."/>
            <person name="Macchietto M."/>
            <person name="Macias-Munoz A."/>
            <person name="McGill C.J."/>
            <person name="Rodriguez I.M."/>
            <person name="Rodriguez B."/>
            <person name="Murad R."/>
            <person name="Mortazavi A."/>
        </authorList>
    </citation>
    <scope>NUCLEOTIDE SEQUENCE [LARGE SCALE GENOMIC DNA]</scope>
    <source>
        <strain evidence="2 3">ALL</strain>
    </source>
</reference>
<organism evidence="2 3">
    <name type="scientific">Steinernema carpocapsae</name>
    <name type="common">Entomopathogenic nematode</name>
    <dbReference type="NCBI Taxonomy" id="34508"/>
    <lineage>
        <taxon>Eukaryota</taxon>
        <taxon>Metazoa</taxon>
        <taxon>Ecdysozoa</taxon>
        <taxon>Nematoda</taxon>
        <taxon>Chromadorea</taxon>
        <taxon>Rhabditida</taxon>
        <taxon>Tylenchina</taxon>
        <taxon>Panagrolaimomorpha</taxon>
        <taxon>Strongyloidoidea</taxon>
        <taxon>Steinernematidae</taxon>
        <taxon>Steinernema</taxon>
    </lineage>
</organism>
<keyword evidence="3" id="KW-1185">Reference proteome</keyword>
<dbReference type="Proteomes" id="UP000298663">
    <property type="component" value="Unassembled WGS sequence"/>
</dbReference>
<proteinExistence type="predicted"/>
<dbReference type="EMBL" id="AZBU02000005">
    <property type="protein sequence ID" value="TKR76421.1"/>
    <property type="molecule type" value="Genomic_DNA"/>
</dbReference>
<feature type="compositionally biased region" description="Basic and acidic residues" evidence="1">
    <location>
        <begin position="93"/>
        <end position="104"/>
    </location>
</feature>
<evidence type="ECO:0000256" key="1">
    <source>
        <dbReference type="SAM" id="MobiDB-lite"/>
    </source>
</evidence>
<dbReference type="AlphaFoldDB" id="A0A4U5N2A1"/>
<protein>
    <recommendedName>
        <fullName evidence="4">SET domain-containing protein</fullName>
    </recommendedName>
</protein>
<evidence type="ECO:0000313" key="2">
    <source>
        <dbReference type="EMBL" id="TKR76421.1"/>
    </source>
</evidence>
<name>A0A4U5N2A1_STECR</name>
<evidence type="ECO:0000313" key="3">
    <source>
        <dbReference type="Proteomes" id="UP000298663"/>
    </source>
</evidence>
<accession>A0A4U5N2A1</accession>
<gene>
    <name evidence="2" type="ORF">L596_017561</name>
</gene>
<evidence type="ECO:0008006" key="4">
    <source>
        <dbReference type="Google" id="ProtNLM"/>
    </source>
</evidence>
<sequence length="271" mass="31018">MSKNGLLPFFTAKRKIEKGEELVWNYFRGGYSGDISPSLQEKVKLWNKAEEEEIKDKDKIEHGDVLRRTRRRACQKRRIDYTLPQNSDSDEEQSPKPDSREARLLQKPMTYFTANGPLPKKAPIESKPSPISKKHQTSMTSFTANGPLPKKAPVHSKPSPSPIAKEQQTSMDFFMVDNQDTEEDEPEERHEEGTAAAQSRRSKETIRKEKELVETILGFHFWTSEDDDELKEMLDNATVWEAARGFFSRFGASTTSTPVRRLSGVQKPCVR</sequence>
<reference evidence="2 3" key="1">
    <citation type="journal article" date="2015" name="Genome Biol.">
        <title>Comparative genomics of Steinernema reveals deeply conserved gene regulatory networks.</title>
        <authorList>
            <person name="Dillman A.R."/>
            <person name="Macchietto M."/>
            <person name="Porter C.F."/>
            <person name="Rogers A."/>
            <person name="Williams B."/>
            <person name="Antoshechkin I."/>
            <person name="Lee M.M."/>
            <person name="Goodwin Z."/>
            <person name="Lu X."/>
            <person name="Lewis E.E."/>
            <person name="Goodrich-Blair H."/>
            <person name="Stock S.P."/>
            <person name="Adams B.J."/>
            <person name="Sternberg P.W."/>
            <person name="Mortazavi A."/>
        </authorList>
    </citation>
    <scope>NUCLEOTIDE SEQUENCE [LARGE SCALE GENOMIC DNA]</scope>
    <source>
        <strain evidence="2 3">ALL</strain>
    </source>
</reference>
<comment type="caution">
    <text evidence="2">The sequence shown here is derived from an EMBL/GenBank/DDBJ whole genome shotgun (WGS) entry which is preliminary data.</text>
</comment>
<feature type="region of interest" description="Disordered" evidence="1">
    <location>
        <begin position="70"/>
        <end position="208"/>
    </location>
</feature>